<evidence type="ECO:0000313" key="2">
    <source>
        <dbReference type="Proteomes" id="UP001057402"/>
    </source>
</evidence>
<comment type="caution">
    <text evidence="1">The sequence shown here is derived from an EMBL/GenBank/DDBJ whole genome shotgun (WGS) entry which is preliminary data.</text>
</comment>
<keyword evidence="2" id="KW-1185">Reference proteome</keyword>
<gene>
    <name evidence="1" type="ORF">MLD38_020459</name>
</gene>
<evidence type="ECO:0000313" key="1">
    <source>
        <dbReference type="EMBL" id="KAI4364355.1"/>
    </source>
</evidence>
<name>A0ACB9QG08_9MYRT</name>
<accession>A0ACB9QG08</accession>
<proteinExistence type="predicted"/>
<dbReference type="Proteomes" id="UP001057402">
    <property type="component" value="Chromosome 6"/>
</dbReference>
<sequence length="190" mass="21610">MLAPGFHSLGMLSIAFLGSNVSSFWPSMYCLLILGAYYFLGRPLISTFGNPCFGKKLLTFAGHLSINDPRLRLNHETREAVATSHCSQPNTLEYDLAMEWCLLQQRSKLAWKMLVKRQERELRQLSATLNPKFPIFFLLRTPVCIQSGGSLEAMFWRRASSSKVWYKWCVSSPSPSAIHNINGRSYWVGL</sequence>
<reference evidence="2" key="1">
    <citation type="journal article" date="2023" name="Front. Plant Sci.">
        <title>Chromosomal-level genome assembly of Melastoma candidum provides insights into trichome evolution.</title>
        <authorList>
            <person name="Zhong Y."/>
            <person name="Wu W."/>
            <person name="Sun C."/>
            <person name="Zou P."/>
            <person name="Liu Y."/>
            <person name="Dai S."/>
            <person name="Zhou R."/>
        </authorList>
    </citation>
    <scope>NUCLEOTIDE SEQUENCE [LARGE SCALE GENOMIC DNA]</scope>
</reference>
<dbReference type="EMBL" id="CM042885">
    <property type="protein sequence ID" value="KAI4364355.1"/>
    <property type="molecule type" value="Genomic_DNA"/>
</dbReference>
<organism evidence="1 2">
    <name type="scientific">Melastoma candidum</name>
    <dbReference type="NCBI Taxonomy" id="119954"/>
    <lineage>
        <taxon>Eukaryota</taxon>
        <taxon>Viridiplantae</taxon>
        <taxon>Streptophyta</taxon>
        <taxon>Embryophyta</taxon>
        <taxon>Tracheophyta</taxon>
        <taxon>Spermatophyta</taxon>
        <taxon>Magnoliopsida</taxon>
        <taxon>eudicotyledons</taxon>
        <taxon>Gunneridae</taxon>
        <taxon>Pentapetalae</taxon>
        <taxon>rosids</taxon>
        <taxon>malvids</taxon>
        <taxon>Myrtales</taxon>
        <taxon>Melastomataceae</taxon>
        <taxon>Melastomatoideae</taxon>
        <taxon>Melastomateae</taxon>
        <taxon>Melastoma</taxon>
    </lineage>
</organism>
<protein>
    <submittedName>
        <fullName evidence="1">Uncharacterized protein</fullName>
    </submittedName>
</protein>